<organism evidence="2 3">
    <name type="scientific">Thiothrix nivea (strain ATCC 35100 / DSM 5205 / JP2)</name>
    <dbReference type="NCBI Taxonomy" id="870187"/>
    <lineage>
        <taxon>Bacteria</taxon>
        <taxon>Pseudomonadati</taxon>
        <taxon>Pseudomonadota</taxon>
        <taxon>Gammaproteobacteria</taxon>
        <taxon>Thiotrichales</taxon>
        <taxon>Thiotrichaceae</taxon>
        <taxon>Thiothrix</taxon>
    </lineage>
</organism>
<protein>
    <submittedName>
        <fullName evidence="2">UDP-N-acetyl-D-glucosamine 2-epimerase, UDP-hydrolysing</fullName>
    </submittedName>
</protein>
<dbReference type="SUPFAM" id="SSF53756">
    <property type="entry name" value="UDP-Glycosyltransferase/glycogen phosphorylase"/>
    <property type="match status" value="1"/>
</dbReference>
<dbReference type="Pfam" id="PF02350">
    <property type="entry name" value="Epimerase_2"/>
    <property type="match status" value="1"/>
</dbReference>
<feature type="domain" description="UDP-N-acetylglucosamine 2-epimerase" evidence="1">
    <location>
        <begin position="25"/>
        <end position="369"/>
    </location>
</feature>
<dbReference type="InterPro" id="IPR003331">
    <property type="entry name" value="UDP_GlcNAc_Epimerase_2_dom"/>
</dbReference>
<accession>A0A656HCW6</accession>
<dbReference type="RefSeq" id="WP_002708154.1">
    <property type="nucleotide sequence ID" value="NZ_JH651384.1"/>
</dbReference>
<dbReference type="Gene3D" id="3.40.50.2000">
    <property type="entry name" value="Glycogen Phosphorylase B"/>
    <property type="match status" value="2"/>
</dbReference>
<dbReference type="EMBL" id="JH651384">
    <property type="protein sequence ID" value="EIJ34213.1"/>
    <property type="molecule type" value="Genomic_DNA"/>
</dbReference>
<evidence type="ECO:0000313" key="2">
    <source>
        <dbReference type="EMBL" id="EIJ34213.1"/>
    </source>
</evidence>
<sequence>MSRKICIITGTRAEYGLLRWVMQGIKDDSELTLQIIATGMHLSPEFGLTYQAIEQDGFQIDRKVEMLTSSDTSVGIAKSMGLGMIGFADALAQLQPDIIVVLGDRFEIFAAVSAALVARIPVAHLHGGETTEGAFDEALRHSITKMSHLHFVAAEAYRQRVIQLGEQPERVFLVGGLGIDNIKRLSLLNKAEIEQSLDFKLGTKNLLITFHPVTLETATAADQMQALLLALEELEDTQLIFTLPNADTDGRTLIKMVEQFATKHSNARAYTSLGQLRYLSCIAHIDGVVGNSSSGLAEVPSFKKGTINIGDRQRGRLQADSIINCEPNLASIRAALGQLYSIEFQEKLCHVINPYGEGGATIKIIDTLKHYKINEILKKKFHDLPTNNITAH</sequence>
<dbReference type="PANTHER" id="PTHR43174">
    <property type="entry name" value="UDP-N-ACETYLGLUCOSAMINE 2-EPIMERASE"/>
    <property type="match status" value="1"/>
</dbReference>
<dbReference type="InterPro" id="IPR020004">
    <property type="entry name" value="UDP-GlcNAc_Epase"/>
</dbReference>
<dbReference type="Proteomes" id="UP000005317">
    <property type="component" value="Unassembled WGS sequence"/>
</dbReference>
<proteinExistence type="predicted"/>
<gene>
    <name evidence="2" type="ORF">Thini_1619</name>
</gene>
<evidence type="ECO:0000313" key="3">
    <source>
        <dbReference type="Proteomes" id="UP000005317"/>
    </source>
</evidence>
<dbReference type="PANTHER" id="PTHR43174:SF3">
    <property type="entry name" value="UDP-N-ACETYLGLUCOSAMINE 2-EPIMERASE"/>
    <property type="match status" value="1"/>
</dbReference>
<reference evidence="3" key="1">
    <citation type="journal article" date="2011" name="Stand. Genomic Sci.">
        <title>Genome sequence of the filamentous, gliding Thiothrix nivea neotype strain (JP2(T)).</title>
        <authorList>
            <person name="Lapidus A."/>
            <person name="Nolan M."/>
            <person name="Lucas S."/>
            <person name="Glavina Del Rio T."/>
            <person name="Tice H."/>
            <person name="Cheng J.F."/>
            <person name="Tapia R."/>
            <person name="Han C."/>
            <person name="Goodwin L."/>
            <person name="Pitluck S."/>
            <person name="Liolios K."/>
            <person name="Pagani I."/>
            <person name="Ivanova N."/>
            <person name="Huntemann M."/>
            <person name="Mavromatis K."/>
            <person name="Mikhailova N."/>
            <person name="Pati A."/>
            <person name="Chen A."/>
            <person name="Palaniappan K."/>
            <person name="Land M."/>
            <person name="Brambilla E.M."/>
            <person name="Rohde M."/>
            <person name="Abt B."/>
            <person name="Verbarg S."/>
            <person name="Goker M."/>
            <person name="Bristow J."/>
            <person name="Eisen J.A."/>
            <person name="Markowitz V."/>
            <person name="Hugenholtz P."/>
            <person name="Kyrpides N.C."/>
            <person name="Klenk H.P."/>
            <person name="Woyke T."/>
        </authorList>
    </citation>
    <scope>NUCLEOTIDE SEQUENCE [LARGE SCALE GENOMIC DNA]</scope>
    <source>
        <strain evidence="3">ATCC 35100 / DSM 5205 / JP2</strain>
    </source>
</reference>
<evidence type="ECO:0000259" key="1">
    <source>
        <dbReference type="Pfam" id="PF02350"/>
    </source>
</evidence>
<dbReference type="OrthoDB" id="9803238at2"/>
<keyword evidence="3" id="KW-1185">Reference proteome</keyword>
<dbReference type="InterPro" id="IPR029767">
    <property type="entry name" value="WecB-like"/>
</dbReference>
<dbReference type="AlphaFoldDB" id="A0A656HCW6"/>
<dbReference type="GO" id="GO:0004553">
    <property type="term" value="F:hydrolase activity, hydrolyzing O-glycosyl compounds"/>
    <property type="evidence" value="ECO:0007669"/>
    <property type="project" value="InterPro"/>
</dbReference>
<dbReference type="NCBIfam" id="TIGR03568">
    <property type="entry name" value="NeuC_NnaA"/>
    <property type="match status" value="1"/>
</dbReference>
<name>A0A656HCW6_THINJ</name>
<dbReference type="GO" id="GO:0006047">
    <property type="term" value="P:UDP-N-acetylglucosamine metabolic process"/>
    <property type="evidence" value="ECO:0007669"/>
    <property type="project" value="InterPro"/>
</dbReference>
<dbReference type="CDD" id="cd03786">
    <property type="entry name" value="GTB_UDP-GlcNAc_2-Epimerase"/>
    <property type="match status" value="1"/>
</dbReference>